<evidence type="ECO:0000313" key="13">
    <source>
        <dbReference type="RefSeq" id="XP_027088051.1"/>
    </source>
</evidence>
<keyword evidence="2 7" id="KW-0645">Protease</keyword>
<reference evidence="12" key="1">
    <citation type="journal article" date="2025" name="Foods">
        <title>Unveiling the Microbial Signatures of Arabica Coffee Cherries: Insights into Ripeness Specific Diversity, Functional Traits, and Implications for Quality and Safety.</title>
        <authorList>
            <consortium name="RefSeq"/>
            <person name="Tenea G.N."/>
            <person name="Cifuentes V."/>
            <person name="Reyes P."/>
            <person name="Cevallos-Vallejos M."/>
        </authorList>
    </citation>
    <scope>NUCLEOTIDE SEQUENCE [LARGE SCALE GENOMIC DNA]</scope>
</reference>
<evidence type="ECO:0000256" key="6">
    <source>
        <dbReference type="PIRSR" id="PIRSR615500-1"/>
    </source>
</evidence>
<evidence type="ECO:0000256" key="8">
    <source>
        <dbReference type="SAM" id="SignalP"/>
    </source>
</evidence>
<dbReference type="InterPro" id="IPR015500">
    <property type="entry name" value="Peptidase_S8_subtilisin-rel"/>
</dbReference>
<proteinExistence type="inferred from homology"/>
<keyword evidence="12" id="KW-1185">Reference proteome</keyword>
<dbReference type="Gene3D" id="2.60.40.2310">
    <property type="match status" value="1"/>
</dbReference>
<evidence type="ECO:0000256" key="5">
    <source>
        <dbReference type="ARBA" id="ARBA00022825"/>
    </source>
</evidence>
<protein>
    <submittedName>
        <fullName evidence="13">Subtilisin-like protease SBT5.6</fullName>
    </submittedName>
</protein>
<feature type="signal peptide" evidence="8">
    <location>
        <begin position="1"/>
        <end position="20"/>
    </location>
</feature>
<evidence type="ECO:0000313" key="12">
    <source>
        <dbReference type="Proteomes" id="UP001652660"/>
    </source>
</evidence>
<dbReference type="InterPro" id="IPR023828">
    <property type="entry name" value="Peptidase_S8_Ser-AS"/>
</dbReference>
<feature type="chain" id="PRO_5027877806" evidence="8">
    <location>
        <begin position="21"/>
        <end position="762"/>
    </location>
</feature>
<dbReference type="PROSITE" id="PS00138">
    <property type="entry name" value="SUBTILASE_SER"/>
    <property type="match status" value="1"/>
</dbReference>
<dbReference type="Pfam" id="PF05922">
    <property type="entry name" value="Inhibitor_I9"/>
    <property type="match status" value="1"/>
</dbReference>
<dbReference type="InterPro" id="IPR034197">
    <property type="entry name" value="Peptidases_S8_3"/>
</dbReference>
<dbReference type="Pfam" id="PF00082">
    <property type="entry name" value="Peptidase_S8"/>
    <property type="match status" value="1"/>
</dbReference>
<dbReference type="OrthoDB" id="891804at2759"/>
<feature type="active site" description="Charge relay system" evidence="6 7">
    <location>
        <position position="221"/>
    </location>
</feature>
<dbReference type="AlphaFoldDB" id="A0A6P6UCQ9"/>
<dbReference type="GO" id="GO:0006508">
    <property type="term" value="P:proteolysis"/>
    <property type="evidence" value="ECO:0007669"/>
    <property type="project" value="UniProtKB-KW"/>
</dbReference>
<feature type="domain" description="Inhibitor I9" evidence="10">
    <location>
        <begin position="25"/>
        <end position="104"/>
    </location>
</feature>
<comment type="similarity">
    <text evidence="1 7">Belongs to the peptidase S8 family.</text>
</comment>
<dbReference type="CDD" id="cd02120">
    <property type="entry name" value="PA_subtilisin_like"/>
    <property type="match status" value="1"/>
</dbReference>
<feature type="domain" description="Subtilisin-like protease fibronectin type-III" evidence="11">
    <location>
        <begin position="663"/>
        <end position="759"/>
    </location>
</feature>
<dbReference type="InterPro" id="IPR000209">
    <property type="entry name" value="Peptidase_S8/S53_dom"/>
</dbReference>
<evidence type="ECO:0000256" key="2">
    <source>
        <dbReference type="ARBA" id="ARBA00022670"/>
    </source>
</evidence>
<evidence type="ECO:0000256" key="3">
    <source>
        <dbReference type="ARBA" id="ARBA00022729"/>
    </source>
</evidence>
<dbReference type="Pfam" id="PF17766">
    <property type="entry name" value="fn3_6"/>
    <property type="match status" value="1"/>
</dbReference>
<dbReference type="Gene3D" id="3.40.50.200">
    <property type="entry name" value="Peptidase S8/S53 domain"/>
    <property type="match status" value="1"/>
</dbReference>
<dbReference type="InterPro" id="IPR010259">
    <property type="entry name" value="S8pro/Inhibitor_I9"/>
</dbReference>
<keyword evidence="3 8" id="KW-0732">Signal</keyword>
<dbReference type="FunFam" id="3.40.50.200:FF:000006">
    <property type="entry name" value="Subtilisin-like protease SBT1.5"/>
    <property type="match status" value="1"/>
</dbReference>
<dbReference type="PANTHER" id="PTHR10795">
    <property type="entry name" value="PROPROTEIN CONVERTASE SUBTILISIN/KEXIN"/>
    <property type="match status" value="1"/>
</dbReference>
<gene>
    <name evidence="13" type="primary">LOC113709478</name>
</gene>
<sequence>MKSCLVALCFLLVFHVKVLCEERKVYVAYLGEHSGNRNPEEIEDQHHSYLRSVKGSQEEAKASHIYSYKNVINGFSALLTPEEASKLSEMDGVISVFRSQARELRPQTTRSWDFTYLLEANGDPSRVSGDALLKRANYGKDVIVGVFDSGIWPESQSFSDAGMGPIPSSWKGICEAGEAFKSSNCNRKLIGARYYAKEYEAVYGPVNSKVDYRSARDKDGHGTHTASTVGGRRVANISSIGGFANGTVTGGAPLVRLAAYKVCWKLPNETSKDACYDASIIKAFDDAIQDGVQVISVSIGGDRGSPYASNGIAIGSLHASKNNIVVSCSAGNNGRNGSSTVTNVAPWLITVGASSIDRMFPSTMVLGNGLNIQGQTITPFSQMRNQPLVYAGDVEVPGTTSSSTRGYCFNGTLSQSLVRGKVVICRFGGVDQSAEVRRAGGVAAVLGKPPTDIFQVEPLLHPGLTITYADVNNAVSYTRTSRNPTVTLNPGTTVVNVSPAPFMAVFTSLGPNGIDPNILKPDITAPGLNILAAWSEASPPTSSPYDNRIVKYNIISGTSMSCPHVSAVAALIKAIHPDWSSAAIRSAIMTTARTTNNVGNPITDARGNVANPFHYGSGHFQPSKAADPGLVYNATYNDYLLFLCYARSPPVSNCPNVVPSPSNLNYPSLAIANLNRPITVRRSVTNVGTANSTYQVNIEQPLGYSVNIFPSTLRFSQIGEIKSFNITVQATNTAQRKVFAFGSFTWSDGVHLVRSPIAVSSS</sequence>
<dbReference type="RefSeq" id="XP_027088051.1">
    <property type="nucleotide sequence ID" value="XM_027232250.1"/>
</dbReference>
<organism evidence="12 13">
    <name type="scientific">Coffea arabica</name>
    <name type="common">Arabian coffee</name>
    <dbReference type="NCBI Taxonomy" id="13443"/>
    <lineage>
        <taxon>Eukaryota</taxon>
        <taxon>Viridiplantae</taxon>
        <taxon>Streptophyta</taxon>
        <taxon>Embryophyta</taxon>
        <taxon>Tracheophyta</taxon>
        <taxon>Spermatophyta</taxon>
        <taxon>Magnoliopsida</taxon>
        <taxon>eudicotyledons</taxon>
        <taxon>Gunneridae</taxon>
        <taxon>Pentapetalae</taxon>
        <taxon>asterids</taxon>
        <taxon>lamiids</taxon>
        <taxon>Gentianales</taxon>
        <taxon>Rubiaceae</taxon>
        <taxon>Ixoroideae</taxon>
        <taxon>Gardenieae complex</taxon>
        <taxon>Bertiereae - Coffeeae clade</taxon>
        <taxon>Coffeeae</taxon>
        <taxon>Coffea</taxon>
    </lineage>
</organism>
<evidence type="ECO:0000259" key="10">
    <source>
        <dbReference type="Pfam" id="PF05922"/>
    </source>
</evidence>
<dbReference type="Gene3D" id="3.30.70.80">
    <property type="entry name" value="Peptidase S8 propeptide/proteinase inhibitor I9"/>
    <property type="match status" value="1"/>
</dbReference>
<dbReference type="GeneID" id="113709478"/>
<keyword evidence="5 7" id="KW-0720">Serine protease</keyword>
<name>A0A6P6UCQ9_COFAR</name>
<dbReference type="Gene3D" id="3.50.30.30">
    <property type="match status" value="1"/>
</dbReference>
<keyword evidence="4 7" id="KW-0378">Hydrolase</keyword>
<evidence type="ECO:0000259" key="9">
    <source>
        <dbReference type="Pfam" id="PF00082"/>
    </source>
</evidence>
<dbReference type="InterPro" id="IPR045051">
    <property type="entry name" value="SBT"/>
</dbReference>
<feature type="active site" description="Charge relay system" evidence="6 7">
    <location>
        <position position="559"/>
    </location>
</feature>
<dbReference type="CDD" id="cd04852">
    <property type="entry name" value="Peptidases_S8_3"/>
    <property type="match status" value="1"/>
</dbReference>
<evidence type="ECO:0000256" key="7">
    <source>
        <dbReference type="PROSITE-ProRule" id="PRU01240"/>
    </source>
</evidence>
<reference evidence="13" key="2">
    <citation type="submission" date="2025-08" db="UniProtKB">
        <authorList>
            <consortium name="RefSeq"/>
        </authorList>
    </citation>
    <scope>IDENTIFICATION</scope>
    <source>
        <tissue evidence="13">Leaves</tissue>
    </source>
</reference>
<evidence type="ECO:0000256" key="1">
    <source>
        <dbReference type="ARBA" id="ARBA00011073"/>
    </source>
</evidence>
<dbReference type="PROSITE" id="PS51892">
    <property type="entry name" value="SUBTILASE"/>
    <property type="match status" value="1"/>
</dbReference>
<evidence type="ECO:0000259" key="11">
    <source>
        <dbReference type="Pfam" id="PF17766"/>
    </source>
</evidence>
<dbReference type="InterPro" id="IPR041469">
    <property type="entry name" value="Subtilisin-like_FN3"/>
</dbReference>
<evidence type="ECO:0000256" key="4">
    <source>
        <dbReference type="ARBA" id="ARBA00022801"/>
    </source>
</evidence>
<feature type="domain" description="Peptidase S8/S53" evidence="9">
    <location>
        <begin position="139"/>
        <end position="617"/>
    </location>
</feature>
<dbReference type="Proteomes" id="UP001652660">
    <property type="component" value="Chromosome 9e"/>
</dbReference>
<dbReference type="InterPro" id="IPR036852">
    <property type="entry name" value="Peptidase_S8/S53_dom_sf"/>
</dbReference>
<feature type="active site" description="Charge relay system" evidence="6 7">
    <location>
        <position position="148"/>
    </location>
</feature>
<accession>A0A6P6UCQ9</accession>
<dbReference type="FunFam" id="3.30.70.80:FF:000002">
    <property type="entry name" value="Subtilisin-like protease SBT5.3"/>
    <property type="match status" value="1"/>
</dbReference>
<dbReference type="SUPFAM" id="SSF52743">
    <property type="entry name" value="Subtilisin-like"/>
    <property type="match status" value="1"/>
</dbReference>
<dbReference type="InterPro" id="IPR037045">
    <property type="entry name" value="S8pro/Inhibitor_I9_sf"/>
</dbReference>
<dbReference type="GO" id="GO:0004252">
    <property type="term" value="F:serine-type endopeptidase activity"/>
    <property type="evidence" value="ECO:0007669"/>
    <property type="project" value="UniProtKB-UniRule"/>
</dbReference>
<dbReference type="PRINTS" id="PR00723">
    <property type="entry name" value="SUBTILISIN"/>
</dbReference>